<gene>
    <name evidence="3" type="ORF">Q0812_05770</name>
</gene>
<dbReference type="GO" id="GO:0006508">
    <property type="term" value="P:proteolysis"/>
    <property type="evidence" value="ECO:0007669"/>
    <property type="project" value="UniProtKB-KW"/>
</dbReference>
<keyword evidence="3" id="KW-0378">Hydrolase</keyword>
<name>A0ABT8SK52_9CAUL</name>
<dbReference type="RefSeq" id="WP_302109363.1">
    <property type="nucleotide sequence ID" value="NZ_JAUKTR010000002.1"/>
</dbReference>
<dbReference type="Gene3D" id="2.30.42.10">
    <property type="match status" value="1"/>
</dbReference>
<dbReference type="Pfam" id="PF17820">
    <property type="entry name" value="PDZ_6"/>
    <property type="match status" value="1"/>
</dbReference>
<accession>A0ABT8SK52</accession>
<sequence>MPRRHSACAVALALAFALPTAALAQEPPAAQARQAVELPVTITGTQILIDGVRVNGQGPYRFLFDTGAQAGGRADASLVQALSLPQAGEVQVGDGGGGPTRTLPLYGIEILDVGPVRLEGLNFISRDYNEGGALALRGHIDGVLGPDIFAGWLITIDYAAQKMRLERGALPESNGRDVLDLHPNPAAPTVTMRVGGIETEAHIDTGSMGDVTIGQATADRLTFQSPPVVAGQARTVSGAFDVLEGRISGALELGPVRIDNPTVRIVPHFRTANLGGQFLSRFALTLDMANQRVRLTPSAQPPAPPRRYGLMMRPPQAGQTEIELLGAAPGSPAEAAGLRAGDRITALNGTPLSEVGDRLPAMMRTSPLVVAYVRDGQAHEARLTLD</sequence>
<keyword evidence="1" id="KW-0732">Signal</keyword>
<keyword evidence="3" id="KW-0645">Protease</keyword>
<evidence type="ECO:0000313" key="3">
    <source>
        <dbReference type="EMBL" id="MDO1558932.1"/>
    </source>
</evidence>
<dbReference type="InterPro" id="IPR041489">
    <property type="entry name" value="PDZ_6"/>
</dbReference>
<keyword evidence="4" id="KW-1185">Reference proteome</keyword>
<dbReference type="InterPro" id="IPR036034">
    <property type="entry name" value="PDZ_sf"/>
</dbReference>
<evidence type="ECO:0000259" key="2">
    <source>
        <dbReference type="PROSITE" id="PS50106"/>
    </source>
</evidence>
<dbReference type="EMBL" id="JAUKTR010000002">
    <property type="protein sequence ID" value="MDO1558932.1"/>
    <property type="molecule type" value="Genomic_DNA"/>
</dbReference>
<evidence type="ECO:0000256" key="1">
    <source>
        <dbReference type="SAM" id="SignalP"/>
    </source>
</evidence>
<protein>
    <submittedName>
        <fullName evidence="3">Aspartyl protease family protein</fullName>
    </submittedName>
</protein>
<dbReference type="PROSITE" id="PS50106">
    <property type="entry name" value="PDZ"/>
    <property type="match status" value="1"/>
</dbReference>
<feature type="signal peptide" evidence="1">
    <location>
        <begin position="1"/>
        <end position="24"/>
    </location>
</feature>
<dbReference type="GO" id="GO:0008233">
    <property type="term" value="F:peptidase activity"/>
    <property type="evidence" value="ECO:0007669"/>
    <property type="project" value="UniProtKB-KW"/>
</dbReference>
<dbReference type="InterPro" id="IPR021109">
    <property type="entry name" value="Peptidase_aspartic_dom_sf"/>
</dbReference>
<organism evidence="3 4">
    <name type="scientific">Peiella sedimenti</name>
    <dbReference type="NCBI Taxonomy" id="3061083"/>
    <lineage>
        <taxon>Bacteria</taxon>
        <taxon>Pseudomonadati</taxon>
        <taxon>Pseudomonadota</taxon>
        <taxon>Alphaproteobacteria</taxon>
        <taxon>Caulobacterales</taxon>
        <taxon>Caulobacteraceae</taxon>
        <taxon>Peiella</taxon>
    </lineage>
</organism>
<dbReference type="SUPFAM" id="SSF50156">
    <property type="entry name" value="PDZ domain-like"/>
    <property type="match status" value="1"/>
</dbReference>
<proteinExistence type="predicted"/>
<dbReference type="Pfam" id="PF13650">
    <property type="entry name" value="Asp_protease_2"/>
    <property type="match status" value="2"/>
</dbReference>
<reference evidence="3" key="1">
    <citation type="submission" date="2023-07" db="EMBL/GenBank/DDBJ databases">
        <title>Brevundimonas soil sp. nov., isolated from the soil of chemical plant.</title>
        <authorList>
            <person name="Wu N."/>
        </authorList>
    </citation>
    <scope>NUCLEOTIDE SEQUENCE</scope>
    <source>
        <strain evidence="3">XZ-24</strain>
    </source>
</reference>
<dbReference type="Proteomes" id="UP001169063">
    <property type="component" value="Unassembled WGS sequence"/>
</dbReference>
<feature type="domain" description="PDZ" evidence="2">
    <location>
        <begin position="292"/>
        <end position="355"/>
    </location>
</feature>
<comment type="caution">
    <text evidence="3">The sequence shown here is derived from an EMBL/GenBank/DDBJ whole genome shotgun (WGS) entry which is preliminary data.</text>
</comment>
<feature type="chain" id="PRO_5046156062" evidence="1">
    <location>
        <begin position="25"/>
        <end position="386"/>
    </location>
</feature>
<dbReference type="SMART" id="SM00228">
    <property type="entry name" value="PDZ"/>
    <property type="match status" value="1"/>
</dbReference>
<dbReference type="InterPro" id="IPR001478">
    <property type="entry name" value="PDZ"/>
</dbReference>
<evidence type="ECO:0000313" key="4">
    <source>
        <dbReference type="Proteomes" id="UP001169063"/>
    </source>
</evidence>
<dbReference type="Gene3D" id="2.40.70.10">
    <property type="entry name" value="Acid Proteases"/>
    <property type="match status" value="2"/>
</dbReference>